<dbReference type="EMBL" id="CACRTO010000021">
    <property type="protein sequence ID" value="VYU41973.1"/>
    <property type="molecule type" value="Genomic_DNA"/>
</dbReference>
<keyword evidence="6" id="KW-0966">Cell projection</keyword>
<evidence type="ECO:0000256" key="4">
    <source>
        <dbReference type="ARBA" id="ARBA00023186"/>
    </source>
</evidence>
<dbReference type="AlphaFoldDB" id="A0A6N3ETU2"/>
<evidence type="ECO:0000313" key="6">
    <source>
        <dbReference type="EMBL" id="VYU41973.1"/>
    </source>
</evidence>
<evidence type="ECO:0000256" key="5">
    <source>
        <dbReference type="HAMAP-Rule" id="MF_01185"/>
    </source>
</evidence>
<accession>A0A6N3ETU2</accession>
<keyword evidence="6" id="KW-0969">Cilium</keyword>
<protein>
    <recommendedName>
        <fullName evidence="5">Flagellar assembly factor FliW</fullName>
    </recommendedName>
</protein>
<sequence length="142" mass="16390">MEIISPIHGKITYKENEIITFEKGIPGFPNLKKYIIREALEDSPFSIIQSVEDKDIGFVIISPFVVKEDYEIKLSKEIINNLNIQNEEDVLLYSLVTLSEKVENITANLKAPLVININDKKGEQYILDKEEYEIKTKVFINE</sequence>
<dbReference type="InterPro" id="IPR024046">
    <property type="entry name" value="Flagellar_assmbl_FliW_dom_sf"/>
</dbReference>
<name>A0A6N3ETU2_9CLOT</name>
<dbReference type="Pfam" id="PF02623">
    <property type="entry name" value="FliW"/>
    <property type="match status" value="1"/>
</dbReference>
<keyword evidence="4 5" id="KW-0143">Chaperone</keyword>
<dbReference type="GO" id="GO:0044780">
    <property type="term" value="P:bacterial-type flagellum assembly"/>
    <property type="evidence" value="ECO:0007669"/>
    <property type="project" value="UniProtKB-UniRule"/>
</dbReference>
<dbReference type="RefSeq" id="WP_156626801.1">
    <property type="nucleotide sequence ID" value="NZ_CACRTO010000021.1"/>
</dbReference>
<dbReference type="Gene3D" id="2.30.290.10">
    <property type="entry name" value="BH3618-like"/>
    <property type="match status" value="1"/>
</dbReference>
<keyword evidence="6" id="KW-0282">Flagellum</keyword>
<comment type="subunit">
    <text evidence="5">Interacts with translational regulator CsrA and flagellin(s).</text>
</comment>
<comment type="similarity">
    <text evidence="5">Belongs to the FliW family.</text>
</comment>
<proteinExistence type="inferred from homology"/>
<dbReference type="HAMAP" id="MF_01185">
    <property type="entry name" value="FliW"/>
    <property type="match status" value="1"/>
</dbReference>
<evidence type="ECO:0000256" key="2">
    <source>
        <dbReference type="ARBA" id="ARBA00022795"/>
    </source>
</evidence>
<keyword evidence="2 5" id="KW-1005">Bacterial flagellum biogenesis</keyword>
<keyword evidence="1 5" id="KW-0963">Cytoplasm</keyword>
<comment type="function">
    <text evidence="5">Acts as an anti-CsrA protein, binds CsrA and prevents it from repressing translation of its target genes, one of which is flagellin. Binds to flagellin and participates in the assembly of the flagellum.</text>
</comment>
<dbReference type="PANTHER" id="PTHR39190:SF1">
    <property type="entry name" value="FLAGELLAR ASSEMBLY FACTOR FLIW"/>
    <property type="match status" value="1"/>
</dbReference>
<dbReference type="SUPFAM" id="SSF141457">
    <property type="entry name" value="BH3618-like"/>
    <property type="match status" value="1"/>
</dbReference>
<dbReference type="GO" id="GO:0006417">
    <property type="term" value="P:regulation of translation"/>
    <property type="evidence" value="ECO:0007669"/>
    <property type="project" value="UniProtKB-KW"/>
</dbReference>
<keyword evidence="3 5" id="KW-0810">Translation regulation</keyword>
<evidence type="ECO:0000256" key="1">
    <source>
        <dbReference type="ARBA" id="ARBA00022490"/>
    </source>
</evidence>
<organism evidence="6">
    <name type="scientific">Clostridium tertium</name>
    <dbReference type="NCBI Taxonomy" id="1559"/>
    <lineage>
        <taxon>Bacteria</taxon>
        <taxon>Bacillati</taxon>
        <taxon>Bacillota</taxon>
        <taxon>Clostridia</taxon>
        <taxon>Eubacteriales</taxon>
        <taxon>Clostridiaceae</taxon>
        <taxon>Clostridium</taxon>
    </lineage>
</organism>
<dbReference type="InterPro" id="IPR003775">
    <property type="entry name" value="Flagellar_assembly_factor_FliW"/>
</dbReference>
<dbReference type="GO" id="GO:0005737">
    <property type="term" value="C:cytoplasm"/>
    <property type="evidence" value="ECO:0007669"/>
    <property type="project" value="UniProtKB-SubCell"/>
</dbReference>
<reference evidence="6" key="1">
    <citation type="submission" date="2019-11" db="EMBL/GenBank/DDBJ databases">
        <authorList>
            <person name="Feng L."/>
        </authorList>
    </citation>
    <scope>NUCLEOTIDE SEQUENCE</scope>
    <source>
        <strain evidence="6">CTertiumLFYP3</strain>
    </source>
</reference>
<comment type="subcellular location">
    <subcellularLocation>
        <location evidence="5">Cytoplasm</location>
    </subcellularLocation>
</comment>
<dbReference type="NCBIfam" id="NF009793">
    <property type="entry name" value="PRK13285.1-1"/>
    <property type="match status" value="1"/>
</dbReference>
<gene>
    <name evidence="5 6" type="primary">fliW</name>
    <name evidence="6" type="ORF">CTLFYP3_02365</name>
</gene>
<evidence type="ECO:0000256" key="3">
    <source>
        <dbReference type="ARBA" id="ARBA00022845"/>
    </source>
</evidence>
<dbReference type="PANTHER" id="PTHR39190">
    <property type="entry name" value="FLAGELLAR ASSEMBLY FACTOR FLIW"/>
    <property type="match status" value="1"/>
</dbReference>